<dbReference type="Proteomes" id="UP000663874">
    <property type="component" value="Unassembled WGS sequence"/>
</dbReference>
<evidence type="ECO:0000313" key="1">
    <source>
        <dbReference type="EMBL" id="CAF4071686.1"/>
    </source>
</evidence>
<dbReference type="AlphaFoldDB" id="A0A819T2I9"/>
<accession>A0A819T2I9</accession>
<evidence type="ECO:0000313" key="2">
    <source>
        <dbReference type="Proteomes" id="UP000663874"/>
    </source>
</evidence>
<organism evidence="1 2">
    <name type="scientific">Rotaria sordida</name>
    <dbReference type="NCBI Taxonomy" id="392033"/>
    <lineage>
        <taxon>Eukaryota</taxon>
        <taxon>Metazoa</taxon>
        <taxon>Spiralia</taxon>
        <taxon>Gnathifera</taxon>
        <taxon>Rotifera</taxon>
        <taxon>Eurotatoria</taxon>
        <taxon>Bdelloidea</taxon>
        <taxon>Philodinida</taxon>
        <taxon>Philodinidae</taxon>
        <taxon>Rotaria</taxon>
    </lineage>
</organism>
<feature type="non-terminal residue" evidence="1">
    <location>
        <position position="1"/>
    </location>
</feature>
<dbReference type="EMBL" id="CAJOBE010008865">
    <property type="protein sequence ID" value="CAF4071686.1"/>
    <property type="molecule type" value="Genomic_DNA"/>
</dbReference>
<protein>
    <submittedName>
        <fullName evidence="1">Uncharacterized protein</fullName>
    </submittedName>
</protein>
<reference evidence="1" key="1">
    <citation type="submission" date="2021-02" db="EMBL/GenBank/DDBJ databases">
        <authorList>
            <person name="Nowell W R."/>
        </authorList>
    </citation>
    <scope>NUCLEOTIDE SEQUENCE</scope>
</reference>
<proteinExistence type="predicted"/>
<gene>
    <name evidence="1" type="ORF">FNK824_LOCUS29849</name>
</gene>
<sequence>YDKQIPLILLSDGTTYYDVTTIPNEDHNQIELREDECLVSPISPDLYEGKVRIINDQINC</sequence>
<name>A0A819T2I9_9BILA</name>
<comment type="caution">
    <text evidence="1">The sequence shown here is derived from an EMBL/GenBank/DDBJ whole genome shotgun (WGS) entry which is preliminary data.</text>
</comment>